<dbReference type="GO" id="GO:0044423">
    <property type="term" value="C:virion component"/>
    <property type="evidence" value="ECO:0007669"/>
    <property type="project" value="UniProtKB-KW"/>
</dbReference>
<dbReference type="SUPFAM" id="SSF54001">
    <property type="entry name" value="Cysteine proteinases"/>
    <property type="match status" value="1"/>
</dbReference>
<protein>
    <recommendedName>
        <fullName evidence="3">Ubiquitin-like protease family profile domain-containing protein</fullName>
    </recommendedName>
</protein>
<dbReference type="InterPro" id="IPR003653">
    <property type="entry name" value="Peptidase_C48_C"/>
</dbReference>
<accession>A0A6C0FBB1</accession>
<dbReference type="AlphaFoldDB" id="A0A6C0FBB1"/>
<dbReference type="GO" id="GO:0008234">
    <property type="term" value="F:cysteine-type peptidase activity"/>
    <property type="evidence" value="ECO:0007669"/>
    <property type="project" value="InterPro"/>
</dbReference>
<sequence>MEKIKGTIKKYISGKRRTKKIKPINCHPNAEKDSLKSRPTCMTSKIIKKIKEDYNKTHDDKINENKPSLIWDALREKIKSCDREDCWLNQIQDEKLKQKFMESLFAPFHPDEWKQNPSAWLSNHDIFNVLSQYEKAYSDFRFIGPTPIDFESVPQTYDDVCVWKDLCKFSLQKEVNKGFKKIGVIFNLDKHTGPGTHWTSLFIDVTDKFIFYFDSAGDSLPTEVKKLVEKVMQQGLELTQPTKFTYYDTHMLEHQKGNNECGMYSLFFIITMLTNKVNNKKFKNMKQKLNYFTKNRINDKFVFQKRKQYFNEE</sequence>
<feature type="domain" description="Ubiquitin-like protease family profile" evidence="3">
    <location>
        <begin position="175"/>
        <end position="289"/>
    </location>
</feature>
<dbReference type="GO" id="GO:0006508">
    <property type="term" value="P:proteolysis"/>
    <property type="evidence" value="ECO:0007669"/>
    <property type="project" value="UniProtKB-KW"/>
</dbReference>
<name>A0A6C0FBB1_9ZZZZ</name>
<evidence type="ECO:0000256" key="2">
    <source>
        <dbReference type="ARBA" id="ARBA00022801"/>
    </source>
</evidence>
<proteinExistence type="predicted"/>
<keyword evidence="1" id="KW-0645">Protease</keyword>
<evidence type="ECO:0000259" key="3">
    <source>
        <dbReference type="Pfam" id="PF02902"/>
    </source>
</evidence>
<evidence type="ECO:0000313" key="4">
    <source>
        <dbReference type="EMBL" id="QHT37839.1"/>
    </source>
</evidence>
<evidence type="ECO:0000256" key="1">
    <source>
        <dbReference type="ARBA" id="ARBA00022670"/>
    </source>
</evidence>
<dbReference type="Gene3D" id="3.40.395.10">
    <property type="entry name" value="Adenoviral Proteinase, Chain A"/>
    <property type="match status" value="1"/>
</dbReference>
<reference evidence="4" key="1">
    <citation type="journal article" date="2020" name="Nature">
        <title>Giant virus diversity and host interactions through global metagenomics.</title>
        <authorList>
            <person name="Schulz F."/>
            <person name="Roux S."/>
            <person name="Paez-Espino D."/>
            <person name="Jungbluth S."/>
            <person name="Walsh D.A."/>
            <person name="Denef V.J."/>
            <person name="McMahon K.D."/>
            <person name="Konstantinidis K.T."/>
            <person name="Eloe-Fadrosh E.A."/>
            <person name="Kyrpides N.C."/>
            <person name="Woyke T."/>
        </authorList>
    </citation>
    <scope>NUCLEOTIDE SEQUENCE</scope>
    <source>
        <strain evidence="4">GVMAG-S-ERX556049-19</strain>
    </source>
</reference>
<dbReference type="Pfam" id="PF02902">
    <property type="entry name" value="Peptidase_C48"/>
    <property type="match status" value="1"/>
</dbReference>
<organism evidence="4">
    <name type="scientific">viral metagenome</name>
    <dbReference type="NCBI Taxonomy" id="1070528"/>
    <lineage>
        <taxon>unclassified sequences</taxon>
        <taxon>metagenomes</taxon>
        <taxon>organismal metagenomes</taxon>
    </lineage>
</organism>
<keyword evidence="2" id="KW-0378">Hydrolase</keyword>
<dbReference type="InterPro" id="IPR038765">
    <property type="entry name" value="Papain-like_cys_pep_sf"/>
</dbReference>
<dbReference type="EMBL" id="MN738821">
    <property type="protein sequence ID" value="QHT37839.1"/>
    <property type="molecule type" value="Genomic_DNA"/>
</dbReference>